<evidence type="ECO:0000313" key="2">
    <source>
        <dbReference type="EMBL" id="WMV40874.1"/>
    </source>
</evidence>
<feature type="transmembrane region" description="Helical" evidence="1">
    <location>
        <begin position="14"/>
        <end position="34"/>
    </location>
</feature>
<keyword evidence="1" id="KW-0472">Membrane</keyword>
<evidence type="ECO:0000256" key="1">
    <source>
        <dbReference type="SAM" id="Phobius"/>
    </source>
</evidence>
<organism evidence="2 3">
    <name type="scientific">Solanum verrucosum</name>
    <dbReference type="NCBI Taxonomy" id="315347"/>
    <lineage>
        <taxon>Eukaryota</taxon>
        <taxon>Viridiplantae</taxon>
        <taxon>Streptophyta</taxon>
        <taxon>Embryophyta</taxon>
        <taxon>Tracheophyta</taxon>
        <taxon>Spermatophyta</taxon>
        <taxon>Magnoliopsida</taxon>
        <taxon>eudicotyledons</taxon>
        <taxon>Gunneridae</taxon>
        <taxon>Pentapetalae</taxon>
        <taxon>asterids</taxon>
        <taxon>lamiids</taxon>
        <taxon>Solanales</taxon>
        <taxon>Solanaceae</taxon>
        <taxon>Solanoideae</taxon>
        <taxon>Solaneae</taxon>
        <taxon>Solanum</taxon>
    </lineage>
</organism>
<gene>
    <name evidence="2" type="ORF">MTR67_034259</name>
</gene>
<sequence length="120" mass="13928">MLVTIADAFSDPPVGLLCRLSLVAFSIFVSWIIGRCSTASRSHSEIRRLLFFTTSFLLSFKAQHTGTKDEYAICWQFIEWVWRFVEWVRRFADLRFFVLSASFYCFLLSTVHALPQTSNT</sequence>
<reference evidence="2" key="1">
    <citation type="submission" date="2023-08" db="EMBL/GenBank/DDBJ databases">
        <title>A de novo genome assembly of Solanum verrucosum Schlechtendal, a Mexican diploid species geographically isolated from the other diploid A-genome species in potato relatives.</title>
        <authorList>
            <person name="Hosaka K."/>
        </authorList>
    </citation>
    <scope>NUCLEOTIDE SEQUENCE</scope>
    <source>
        <tissue evidence="2">Young leaves</tissue>
    </source>
</reference>
<keyword evidence="1" id="KW-1133">Transmembrane helix</keyword>
<dbReference type="Proteomes" id="UP001234989">
    <property type="component" value="Chromosome 8"/>
</dbReference>
<keyword evidence="3" id="KW-1185">Reference proteome</keyword>
<evidence type="ECO:0000313" key="3">
    <source>
        <dbReference type="Proteomes" id="UP001234989"/>
    </source>
</evidence>
<accession>A0AAF0U891</accession>
<feature type="transmembrane region" description="Helical" evidence="1">
    <location>
        <begin position="96"/>
        <end position="114"/>
    </location>
</feature>
<dbReference type="AlphaFoldDB" id="A0AAF0U891"/>
<keyword evidence="1" id="KW-0812">Transmembrane</keyword>
<name>A0AAF0U891_SOLVR</name>
<proteinExistence type="predicted"/>
<protein>
    <submittedName>
        <fullName evidence="2">Uncharacterized protein</fullName>
    </submittedName>
</protein>
<dbReference type="EMBL" id="CP133619">
    <property type="protein sequence ID" value="WMV40874.1"/>
    <property type="molecule type" value="Genomic_DNA"/>
</dbReference>